<evidence type="ECO:0000313" key="2">
    <source>
        <dbReference type="Proteomes" id="UP000247792"/>
    </source>
</evidence>
<keyword evidence="2" id="KW-1185">Reference proteome</keyword>
<organism evidence="1 2">
    <name type="scientific">Undibacterium pigrum</name>
    <dbReference type="NCBI Taxonomy" id="401470"/>
    <lineage>
        <taxon>Bacteria</taxon>
        <taxon>Pseudomonadati</taxon>
        <taxon>Pseudomonadota</taxon>
        <taxon>Betaproteobacteria</taxon>
        <taxon>Burkholderiales</taxon>
        <taxon>Oxalobacteraceae</taxon>
        <taxon>Undibacterium</taxon>
    </lineage>
</organism>
<dbReference type="RefSeq" id="WP_110257970.1">
    <property type="nucleotide sequence ID" value="NZ_QJKB01000016.1"/>
</dbReference>
<dbReference type="Proteomes" id="UP000247792">
    <property type="component" value="Unassembled WGS sequence"/>
</dbReference>
<protein>
    <submittedName>
        <fullName evidence="1">Uncharacterized protein</fullName>
    </submittedName>
</protein>
<reference evidence="1 2" key="1">
    <citation type="submission" date="2018-05" db="EMBL/GenBank/DDBJ databases">
        <title>Genomic Encyclopedia of Type Strains, Phase IV (KMG-IV): sequencing the most valuable type-strain genomes for metagenomic binning, comparative biology and taxonomic classification.</title>
        <authorList>
            <person name="Goeker M."/>
        </authorList>
    </citation>
    <scope>NUCLEOTIDE SEQUENCE [LARGE SCALE GENOMIC DNA]</scope>
    <source>
        <strain evidence="1 2">DSM 19792</strain>
    </source>
</reference>
<dbReference type="AlphaFoldDB" id="A0A318IQ96"/>
<name>A0A318IQ96_9BURK</name>
<accession>A0A318IQ96</accession>
<evidence type="ECO:0000313" key="1">
    <source>
        <dbReference type="EMBL" id="PXX37314.1"/>
    </source>
</evidence>
<gene>
    <name evidence="1" type="ORF">DFR42_1168</name>
</gene>
<sequence length="176" mass="19782">MGVFGHFRETDIHELQTGHFALAVYWQDAGGGQESRYLSLFKLDEQVVTTMIKDDSLLLDISTAGTQGCEERMQQLPGKKIRKRLNDREAPFAQCYDQKSTWTIEKGQTATGDLTLESVARIFANKEVAHDADQDGETYTSYEFTATASKGKQVFRYDVATGLYQRISGKNLLPDL</sequence>
<comment type="caution">
    <text evidence="1">The sequence shown here is derived from an EMBL/GenBank/DDBJ whole genome shotgun (WGS) entry which is preliminary data.</text>
</comment>
<dbReference type="EMBL" id="QJKB01000016">
    <property type="protein sequence ID" value="PXX37314.1"/>
    <property type="molecule type" value="Genomic_DNA"/>
</dbReference>
<proteinExistence type="predicted"/>